<keyword evidence="1" id="KW-0472">Membrane</keyword>
<feature type="transmembrane region" description="Helical" evidence="1">
    <location>
        <begin position="6"/>
        <end position="21"/>
    </location>
</feature>
<feature type="transmembrane region" description="Helical" evidence="1">
    <location>
        <begin position="366"/>
        <end position="388"/>
    </location>
</feature>
<accession>A0ABT2T0R3</accession>
<feature type="transmembrane region" description="Helical" evidence="1">
    <location>
        <begin position="442"/>
        <end position="459"/>
    </location>
</feature>
<dbReference type="EMBL" id="JAOQKJ010000003">
    <property type="protein sequence ID" value="MCU6743833.1"/>
    <property type="molecule type" value="Genomic_DNA"/>
</dbReference>
<feature type="transmembrane region" description="Helical" evidence="1">
    <location>
        <begin position="89"/>
        <end position="108"/>
    </location>
</feature>
<keyword evidence="1" id="KW-0812">Transmembrane</keyword>
<feature type="transmembrane region" description="Helical" evidence="1">
    <location>
        <begin position="400"/>
        <end position="422"/>
    </location>
</feature>
<evidence type="ECO:0000313" key="3">
    <source>
        <dbReference type="Proteomes" id="UP001652432"/>
    </source>
</evidence>
<feature type="transmembrane region" description="Helical" evidence="1">
    <location>
        <begin position="253"/>
        <end position="278"/>
    </location>
</feature>
<feature type="transmembrane region" description="Helical" evidence="1">
    <location>
        <begin position="53"/>
        <end position="69"/>
    </location>
</feature>
<dbReference type="Proteomes" id="UP001652432">
    <property type="component" value="Unassembled WGS sequence"/>
</dbReference>
<feature type="transmembrane region" description="Helical" evidence="1">
    <location>
        <begin position="28"/>
        <end position="47"/>
    </location>
</feature>
<dbReference type="RefSeq" id="WP_262573791.1">
    <property type="nucleotide sequence ID" value="NZ_JAOQKJ010000003.1"/>
</dbReference>
<feature type="transmembrane region" description="Helical" evidence="1">
    <location>
        <begin position="167"/>
        <end position="185"/>
    </location>
</feature>
<name>A0ABT2T0R3_9FIRM</name>
<organism evidence="2 3">
    <name type="scientific">Suilimivivens aceti</name>
    <dbReference type="NCBI Taxonomy" id="2981774"/>
    <lineage>
        <taxon>Bacteria</taxon>
        <taxon>Bacillati</taxon>
        <taxon>Bacillota</taxon>
        <taxon>Clostridia</taxon>
        <taxon>Lachnospirales</taxon>
        <taxon>Lachnospiraceae</taxon>
        <taxon>Suilimivivens</taxon>
    </lineage>
</organism>
<feature type="transmembrane region" description="Helical" evidence="1">
    <location>
        <begin position="298"/>
        <end position="316"/>
    </location>
</feature>
<proteinExistence type="predicted"/>
<gene>
    <name evidence="2" type="ORF">OCV77_04835</name>
</gene>
<reference evidence="2 3" key="1">
    <citation type="journal article" date="2021" name="ISME Commun">
        <title>Automated analysis of genomic sequences facilitates high-throughput and comprehensive description of bacteria.</title>
        <authorList>
            <person name="Hitch T.C.A."/>
        </authorList>
    </citation>
    <scope>NUCLEOTIDE SEQUENCE [LARGE SCALE GENOMIC DNA]</scope>
    <source>
        <strain evidence="2 3">Sanger_18</strain>
    </source>
</reference>
<evidence type="ECO:0000256" key="1">
    <source>
        <dbReference type="SAM" id="Phobius"/>
    </source>
</evidence>
<feature type="transmembrane region" description="Helical" evidence="1">
    <location>
        <begin position="192"/>
        <end position="214"/>
    </location>
</feature>
<evidence type="ECO:0008006" key="4">
    <source>
        <dbReference type="Google" id="ProtNLM"/>
    </source>
</evidence>
<keyword evidence="3" id="KW-1185">Reference proteome</keyword>
<comment type="caution">
    <text evidence="2">The sequence shown here is derived from an EMBL/GenBank/DDBJ whole genome shotgun (WGS) entry which is preliminary data.</text>
</comment>
<sequence length="624" mass="70579">MFIIHILSLLIFILILGFYLKEKLTDCIPAAVSLLILFLYGLSFGNLLWLTDILAPLFLLGSGILVFKMDRKKRKELVSFAGRELRAPAFLTALLLFMVVTVCVSGKLTSWWDDYNFWATDVKSIFYLDGFADRYENVAAEFGDYPPGTQMLKWWFLHLSPSEFREGLMFAGYYVCNLAFLVPLLEQIRKKNVITMTIGAVLLWLFPSMVEAFWMDGCCADFTMAVIYGAFLTAVLDREGHSSLFYYGRQACYLMVLVLCKNTGVIWLFFGLLFTLLYHFLHRRDEIFAQDRKTVKRGLIAVVCLPALTEGSWLFFCLMNRRVAKLTGVAVHMATGSMNIPDVQGQMIDAFLTAFLKWPLHRYSTAILNLSPLMLVILVLVIYALLGIRKKITGKDSRFLLLFALLSAASFYSLNLISHLTIFAVETQYLEPFGMVSSIERYGAPFTIGSLYLIAYLVLKSENAVRGLLLCAIPVLLTADYQGSYRALIGYRNTIEEIRQEREDIVDEKAEAFLAKIGAGTRKSIGRVLYLRDLSDISWVRNAYVSFEAAPVSVMYGNISGETTDSAALLKTIEESHAGYLYVEPLDEENQELFAPFMDGTEFSYDTLYRITGNDGRILLIPIA</sequence>
<keyword evidence="1" id="KW-1133">Transmembrane helix</keyword>
<protein>
    <recommendedName>
        <fullName evidence="4">Glycosyltransferase RgtA/B/C/D-like domain-containing protein</fullName>
    </recommendedName>
</protein>
<evidence type="ECO:0000313" key="2">
    <source>
        <dbReference type="EMBL" id="MCU6743833.1"/>
    </source>
</evidence>